<evidence type="ECO:0000256" key="1">
    <source>
        <dbReference type="SAM" id="SignalP"/>
    </source>
</evidence>
<evidence type="ECO:0000313" key="3">
    <source>
        <dbReference type="Proteomes" id="UP000316609"/>
    </source>
</evidence>
<evidence type="ECO:0008006" key="4">
    <source>
        <dbReference type="Google" id="ProtNLM"/>
    </source>
</evidence>
<protein>
    <recommendedName>
        <fullName evidence="4">Bacterial surface antigen (D15) domain-containing protein</fullName>
    </recommendedName>
</protein>
<name>A0A538TNC4_UNCEI</name>
<dbReference type="AlphaFoldDB" id="A0A538TNC4"/>
<organism evidence="2 3">
    <name type="scientific">Eiseniibacteriota bacterium</name>
    <dbReference type="NCBI Taxonomy" id="2212470"/>
    <lineage>
        <taxon>Bacteria</taxon>
        <taxon>Candidatus Eiseniibacteriota</taxon>
    </lineage>
</organism>
<keyword evidence="1" id="KW-0732">Signal</keyword>
<proteinExistence type="predicted"/>
<dbReference type="Gene3D" id="2.40.160.50">
    <property type="entry name" value="membrane protein fhac: a member of the omp85/tpsb transporter family"/>
    <property type="match status" value="1"/>
</dbReference>
<gene>
    <name evidence="2" type="ORF">E6K78_08110</name>
</gene>
<feature type="chain" id="PRO_5022036106" description="Bacterial surface antigen (D15) domain-containing protein" evidence="1">
    <location>
        <begin position="23"/>
        <end position="458"/>
    </location>
</feature>
<dbReference type="EMBL" id="VBOY01000074">
    <property type="protein sequence ID" value="TMQ65127.1"/>
    <property type="molecule type" value="Genomic_DNA"/>
</dbReference>
<dbReference type="Proteomes" id="UP000316609">
    <property type="component" value="Unassembled WGS sequence"/>
</dbReference>
<reference evidence="2 3" key="1">
    <citation type="journal article" date="2019" name="Nat. Microbiol.">
        <title>Mediterranean grassland soil C-N compound turnover is dependent on rainfall and depth, and is mediated by genomically divergent microorganisms.</title>
        <authorList>
            <person name="Diamond S."/>
            <person name="Andeer P.F."/>
            <person name="Li Z."/>
            <person name="Crits-Christoph A."/>
            <person name="Burstein D."/>
            <person name="Anantharaman K."/>
            <person name="Lane K.R."/>
            <person name="Thomas B.C."/>
            <person name="Pan C."/>
            <person name="Northen T.R."/>
            <person name="Banfield J.F."/>
        </authorList>
    </citation>
    <scope>NUCLEOTIDE SEQUENCE [LARGE SCALE GENOMIC DNA]</scope>
    <source>
        <strain evidence="2">WS_8</strain>
    </source>
</reference>
<feature type="signal peptide" evidence="1">
    <location>
        <begin position="1"/>
        <end position="22"/>
    </location>
</feature>
<accession>A0A538TNC4</accession>
<sequence>MTRNALLAGALVGALLAAPALGSMPDTPVARGGAPFIVALADTGGAAATSRDLGPTTAPPWNPPHAVPSAEPWEQAARLPGRVVSLPLSLLGSLTRHGLLSMEEKHLVPRTVVIVAALPRLGIIVTPASLGDRTGLGGRFGLTPPFLKRALEAEWSGSTRHYSRTRVRASQGALSLEYGYDWRPEERFYGLSDGSSQKDTASFATQTTFVRLGLAYRFAAETGHVPLEVRAWIGPRSQVVRDGREDHVTPLSVGFPSVSGGVRQEHLVYGVSLEADARRGRPHWSRGARAELSVEQFTSPTRLLALNDGSMAPVQFTRWGAKAEAGISFWRDPRTIRFAGRIVNQVADVAGQTLAVADLAQLGGSQGLAGYEPGRFHDMDLMVGKVSYIFPLAQHYEFDIHAEAGGVFETLRDAHDATPKTSYGVALRPRTALAPLGSINLDWSRESVRFGFHLGGVE</sequence>
<comment type="caution">
    <text evidence="2">The sequence shown here is derived from an EMBL/GenBank/DDBJ whole genome shotgun (WGS) entry which is preliminary data.</text>
</comment>
<evidence type="ECO:0000313" key="2">
    <source>
        <dbReference type="EMBL" id="TMQ65127.1"/>
    </source>
</evidence>